<sequence>LVLFFSATQVLSRSAATAASVKRKVKTKNKTENNTESVASSSSTSKSVKKVPVVNGTKRESVPVETPVRMARPKQSDISMSMRENLRRLKNVLKLPKARRWVYCEFFYSGVDQQLFMGDNEFLHMLRDALPNLRTYKLCRPEWRAVRRMIGKPRRCSEAFLTEEREVLQAKSGLDLPVRLPRPLVVGAKIYARVRSPKDGIYAGTIDAILPDSYRVVFDKEEMIPPMIIKDSEVMSYQPVELLSVHYYLEQNRAAIPNSLMRFGHIGFQHKINDSTTSRIYATPDSTRKTAGMRDEKVGNFPVRMLVILVKLNKLLDVKRMYVRQLTDLNAEAERMNLLTEAYPTVFQVLLTARPEVLRKTCYTHAVQIVKHCNNGLNVQNTRVLDLATSLTALLLQVRINRSDCIKVQLLSNIS</sequence>
<dbReference type="InterPro" id="IPR045831">
    <property type="entry name" value="LIN9_C"/>
</dbReference>
<name>A0A183DTY8_9BILA</name>
<evidence type="ECO:0000313" key="6">
    <source>
        <dbReference type="WBParaSite" id="GPUH_0001219301-mRNA-1"/>
    </source>
</evidence>
<dbReference type="GO" id="GO:0006351">
    <property type="term" value="P:DNA-templated transcription"/>
    <property type="evidence" value="ECO:0007669"/>
    <property type="project" value="InterPro"/>
</dbReference>
<reference evidence="6" key="1">
    <citation type="submission" date="2016-06" db="UniProtKB">
        <authorList>
            <consortium name="WormBaseParasite"/>
        </authorList>
    </citation>
    <scope>IDENTIFICATION</scope>
</reference>
<evidence type="ECO:0000256" key="4">
    <source>
        <dbReference type="SAM" id="MobiDB-lite"/>
    </source>
</evidence>
<comment type="subcellular location">
    <subcellularLocation>
        <location evidence="1">Nucleus</location>
    </subcellularLocation>
</comment>
<accession>A0A183DTY8</accession>
<dbReference type="GO" id="GO:0005654">
    <property type="term" value="C:nucleoplasm"/>
    <property type="evidence" value="ECO:0007669"/>
    <property type="project" value="TreeGrafter"/>
</dbReference>
<dbReference type="SMART" id="SM01135">
    <property type="entry name" value="DIRP"/>
    <property type="match status" value="1"/>
</dbReference>
<dbReference type="WBParaSite" id="GPUH_0001219301-mRNA-1">
    <property type="protein sequence ID" value="GPUH_0001219301-mRNA-1"/>
    <property type="gene ID" value="GPUH_0001219301"/>
</dbReference>
<proteinExistence type="inferred from homology"/>
<dbReference type="Pfam" id="PF19438">
    <property type="entry name" value="LIN9_C"/>
    <property type="match status" value="2"/>
</dbReference>
<dbReference type="PANTHER" id="PTHR21689:SF2">
    <property type="entry name" value="PROTEIN LIN-9 HOMOLOG"/>
    <property type="match status" value="1"/>
</dbReference>
<dbReference type="GO" id="GO:0006357">
    <property type="term" value="P:regulation of transcription by RNA polymerase II"/>
    <property type="evidence" value="ECO:0007669"/>
    <property type="project" value="TreeGrafter"/>
</dbReference>
<protein>
    <submittedName>
        <fullName evidence="6">DIRP domain-containing protein</fullName>
    </submittedName>
</protein>
<dbReference type="PANTHER" id="PTHR21689">
    <property type="entry name" value="LIN-9"/>
    <property type="match status" value="1"/>
</dbReference>
<dbReference type="InterPro" id="IPR033471">
    <property type="entry name" value="DIRP"/>
</dbReference>
<evidence type="ECO:0000256" key="2">
    <source>
        <dbReference type="ARBA" id="ARBA00006732"/>
    </source>
</evidence>
<comment type="similarity">
    <text evidence="2">Belongs to the lin-9 family.</text>
</comment>
<feature type="region of interest" description="Disordered" evidence="4">
    <location>
        <begin position="27"/>
        <end position="64"/>
    </location>
</feature>
<dbReference type="GO" id="GO:0003677">
    <property type="term" value="F:DNA binding"/>
    <property type="evidence" value="ECO:0007669"/>
    <property type="project" value="TreeGrafter"/>
</dbReference>
<dbReference type="GO" id="GO:0017053">
    <property type="term" value="C:transcription repressor complex"/>
    <property type="evidence" value="ECO:0007669"/>
    <property type="project" value="InterPro"/>
</dbReference>
<evidence type="ECO:0000256" key="3">
    <source>
        <dbReference type="ARBA" id="ARBA00023242"/>
    </source>
</evidence>
<keyword evidence="3" id="KW-0539">Nucleus</keyword>
<feature type="compositionally biased region" description="Low complexity" evidence="4">
    <location>
        <begin position="32"/>
        <end position="54"/>
    </location>
</feature>
<evidence type="ECO:0000259" key="5">
    <source>
        <dbReference type="SMART" id="SM01135"/>
    </source>
</evidence>
<dbReference type="InterPro" id="IPR010561">
    <property type="entry name" value="LIN-9/ALY1"/>
</dbReference>
<feature type="domain" description="DIRP" evidence="5">
    <location>
        <begin position="107"/>
        <end position="196"/>
    </location>
</feature>
<dbReference type="Pfam" id="PF06584">
    <property type="entry name" value="DIRP"/>
    <property type="match status" value="1"/>
</dbReference>
<evidence type="ECO:0000256" key="1">
    <source>
        <dbReference type="ARBA" id="ARBA00004123"/>
    </source>
</evidence>
<dbReference type="AlphaFoldDB" id="A0A183DTY8"/>
<dbReference type="GO" id="GO:0051726">
    <property type="term" value="P:regulation of cell cycle"/>
    <property type="evidence" value="ECO:0007669"/>
    <property type="project" value="TreeGrafter"/>
</dbReference>
<organism evidence="6">
    <name type="scientific">Gongylonema pulchrum</name>
    <dbReference type="NCBI Taxonomy" id="637853"/>
    <lineage>
        <taxon>Eukaryota</taxon>
        <taxon>Metazoa</taxon>
        <taxon>Ecdysozoa</taxon>
        <taxon>Nematoda</taxon>
        <taxon>Chromadorea</taxon>
        <taxon>Rhabditida</taxon>
        <taxon>Spirurina</taxon>
        <taxon>Spiruromorpha</taxon>
        <taxon>Spiruroidea</taxon>
        <taxon>Gongylonematidae</taxon>
        <taxon>Gongylonema</taxon>
    </lineage>
</organism>